<evidence type="ECO:0000313" key="16">
    <source>
        <dbReference type="Proteomes" id="UP000536179"/>
    </source>
</evidence>
<comment type="catalytic activity">
    <reaction evidence="10">
        <text>ATP + H2O + cellular proteinSide 1 = ADP + phosphate + cellular proteinSide 2.</text>
        <dbReference type="EC" id="7.4.2.8"/>
    </reaction>
</comment>
<feature type="compositionally biased region" description="Gly residues" evidence="11">
    <location>
        <begin position="20"/>
        <end position="45"/>
    </location>
</feature>
<keyword evidence="8 10" id="KW-0811">Translocation</keyword>
<keyword evidence="6 10" id="KW-0653">Protein transport</keyword>
<feature type="domain" description="SecA family profile" evidence="14">
    <location>
        <begin position="99"/>
        <end position="700"/>
    </location>
</feature>
<dbReference type="CDD" id="cd17928">
    <property type="entry name" value="DEXDc_SecA"/>
    <property type="match status" value="1"/>
</dbReference>
<dbReference type="GO" id="GO:0031522">
    <property type="term" value="C:cell envelope Sec protein transport complex"/>
    <property type="evidence" value="ECO:0007669"/>
    <property type="project" value="TreeGrafter"/>
</dbReference>
<dbReference type="EC" id="7.4.2.8" evidence="10"/>
<dbReference type="InterPro" id="IPR027417">
    <property type="entry name" value="P-loop_NTPase"/>
</dbReference>
<dbReference type="CDD" id="cd18803">
    <property type="entry name" value="SF2_C_secA"/>
    <property type="match status" value="1"/>
</dbReference>
<dbReference type="GO" id="GO:0017038">
    <property type="term" value="P:protein import"/>
    <property type="evidence" value="ECO:0007669"/>
    <property type="project" value="InterPro"/>
</dbReference>
<keyword evidence="1 10" id="KW-0813">Transport</keyword>
<evidence type="ECO:0000256" key="5">
    <source>
        <dbReference type="ARBA" id="ARBA00022840"/>
    </source>
</evidence>
<feature type="domain" description="Helicase ATP-binding" evidence="12">
    <location>
        <begin position="185"/>
        <end position="343"/>
    </location>
</feature>
<dbReference type="Gene3D" id="3.40.50.300">
    <property type="entry name" value="P-loop containing nucleotide triphosphate hydrolases"/>
    <property type="match status" value="2"/>
</dbReference>
<dbReference type="SMART" id="SM00957">
    <property type="entry name" value="SecA_DEAD"/>
    <property type="match status" value="1"/>
</dbReference>
<dbReference type="InterPro" id="IPR044722">
    <property type="entry name" value="SecA_SF2_C"/>
</dbReference>
<dbReference type="InterPro" id="IPR011130">
    <property type="entry name" value="SecA_preprotein_X-link_dom"/>
</dbReference>
<dbReference type="SMART" id="SM00958">
    <property type="entry name" value="SecA_PP_bind"/>
    <property type="match status" value="1"/>
</dbReference>
<dbReference type="SUPFAM" id="SSF81767">
    <property type="entry name" value="Pre-protein crosslinking domain of SecA"/>
    <property type="match status" value="1"/>
</dbReference>
<evidence type="ECO:0000256" key="6">
    <source>
        <dbReference type="ARBA" id="ARBA00022927"/>
    </source>
</evidence>
<comment type="subunit">
    <text evidence="10">Monomer and homodimer. Part of the essential Sec protein translocation apparatus which comprises SecA, SecYEG and auxiliary proteins SecDF. Other proteins may also be involved.</text>
</comment>
<dbReference type="PROSITE" id="PS51192">
    <property type="entry name" value="HELICASE_ATP_BIND_1"/>
    <property type="match status" value="1"/>
</dbReference>
<name>A0A7W5H8S1_9BACT</name>
<dbReference type="GO" id="GO:0005524">
    <property type="term" value="F:ATP binding"/>
    <property type="evidence" value="ECO:0007669"/>
    <property type="project" value="UniProtKB-UniRule"/>
</dbReference>
<evidence type="ECO:0000259" key="14">
    <source>
        <dbReference type="PROSITE" id="PS51196"/>
    </source>
</evidence>
<keyword evidence="2 10" id="KW-1003">Cell membrane</keyword>
<dbReference type="GO" id="GO:0005829">
    <property type="term" value="C:cytosol"/>
    <property type="evidence" value="ECO:0007669"/>
    <property type="project" value="TreeGrafter"/>
</dbReference>
<evidence type="ECO:0000256" key="10">
    <source>
        <dbReference type="HAMAP-Rule" id="MF_01382"/>
    </source>
</evidence>
<sequence>MSDSTLSQSDSSEETVASTGGVGAMGSGTEGSGTEGNGTEGGGPKGNESDDGAVDAGGASGMTTLPGSTLSESATPDPTTPNPTAPDVANQRRSGDPSASATSFLSARNLRPRMIRWRRQLARVNAFEPILKSEDDATIRKRSLALRYRAMAGEKLSTLLPEGYALCREAGRRALSMRHYDVQIVGGISLFEGHVAEMQTGEGKTLTATLPLYLHSLVGKGAHLATVNDYLARRDAEWMTPLFDMLGVSVGIIQTEDDQGARRKSYSCAITYGTAKEFGFDFLRDRLLLRAQNRMQTEMLGGGDGGFSDSGDQVVMRGMHFCLVDEADSILIDEARTPLIIGSLEDTVRDQIVESYRWASEHAPSFEIDEHFEIDNETKKIELTARGRGRVRALPKSDLVRTMGLVDLYEYIERAVKVHREFLLNRQYVIRPSEKDPNVDEIVIVDEFTGRLAEGRKWRDGIHQAIESKEGIEISVPTGQAARITVQDLFLRYPHLAGMTGTAATSASEMRRIYRTPVVRVPTNRPPQRKQLPPKVFGTLESKFQAIAEEVRDVHATGRPVLIGTRSIDKSVLLSNLLKEMGIEHEVLNANNVEREAEIVAAAGGLGRVTVATNMAGRGTDIKLADEVESLGGMHVICTELHDAARIDRQLIGRCGRQGDRGSYRQYLSLDDDILKGGLGVPKSEKMKARGAANTGSADRLANMFTRAQRKVERKHFRDRMVLMHHEKERKKMQREIGQDPYLDTPD</sequence>
<dbReference type="InterPro" id="IPR001650">
    <property type="entry name" value="Helicase_C-like"/>
</dbReference>
<dbReference type="Pfam" id="PF07517">
    <property type="entry name" value="SecA_DEAD"/>
    <property type="match status" value="1"/>
</dbReference>
<comment type="similarity">
    <text evidence="10">Belongs to the SecA family.</text>
</comment>
<dbReference type="PROSITE" id="PS01312">
    <property type="entry name" value="SECA"/>
    <property type="match status" value="1"/>
</dbReference>
<evidence type="ECO:0000313" key="15">
    <source>
        <dbReference type="EMBL" id="MBB3209365.1"/>
    </source>
</evidence>
<dbReference type="Pfam" id="PF01043">
    <property type="entry name" value="SecA_PP_bind"/>
    <property type="match status" value="1"/>
</dbReference>
<accession>A0A7W5H8S1</accession>
<dbReference type="GO" id="GO:0008564">
    <property type="term" value="F:protein-exporting ATPase activity"/>
    <property type="evidence" value="ECO:0007669"/>
    <property type="project" value="UniProtKB-EC"/>
</dbReference>
<evidence type="ECO:0000256" key="1">
    <source>
        <dbReference type="ARBA" id="ARBA00022448"/>
    </source>
</evidence>
<keyword evidence="4 10" id="KW-0547">Nucleotide-binding</keyword>
<dbReference type="InterPro" id="IPR020937">
    <property type="entry name" value="SecA_CS"/>
</dbReference>
<dbReference type="Gene3D" id="3.90.1440.10">
    <property type="entry name" value="SecA, preprotein cross-linking domain"/>
    <property type="match status" value="1"/>
</dbReference>
<evidence type="ECO:0000259" key="13">
    <source>
        <dbReference type="PROSITE" id="PS51194"/>
    </source>
</evidence>
<reference evidence="15 16" key="1">
    <citation type="submission" date="2020-08" db="EMBL/GenBank/DDBJ databases">
        <title>Genomic Encyclopedia of Type Strains, Phase III (KMG-III): the genomes of soil and plant-associated and newly described type strains.</title>
        <authorList>
            <person name="Whitman W."/>
        </authorList>
    </citation>
    <scope>NUCLEOTIDE SEQUENCE [LARGE SCALE GENOMIC DNA]</scope>
    <source>
        <strain evidence="15 16">CECT 8075</strain>
    </source>
</reference>
<evidence type="ECO:0000256" key="8">
    <source>
        <dbReference type="ARBA" id="ARBA00023010"/>
    </source>
</evidence>
<dbReference type="HAMAP" id="MF_01382">
    <property type="entry name" value="SecA"/>
    <property type="match status" value="1"/>
</dbReference>
<feature type="region of interest" description="Disordered" evidence="11">
    <location>
        <begin position="728"/>
        <end position="747"/>
    </location>
</feature>
<evidence type="ECO:0000256" key="11">
    <source>
        <dbReference type="SAM" id="MobiDB-lite"/>
    </source>
</evidence>
<dbReference type="InterPro" id="IPR014018">
    <property type="entry name" value="SecA_motor_DEAD"/>
</dbReference>
<keyword evidence="9 10" id="KW-0472">Membrane</keyword>
<protein>
    <recommendedName>
        <fullName evidence="10">Protein translocase subunit SecA</fullName>
        <ecNumber evidence="10">7.4.2.8</ecNumber>
    </recommendedName>
</protein>
<dbReference type="GO" id="GO:0005886">
    <property type="term" value="C:plasma membrane"/>
    <property type="evidence" value="ECO:0007669"/>
    <property type="project" value="UniProtKB-SubCell"/>
</dbReference>
<feature type="domain" description="Helicase C-terminal" evidence="13">
    <location>
        <begin position="539"/>
        <end position="729"/>
    </location>
</feature>
<dbReference type="GO" id="GO:0043952">
    <property type="term" value="P:protein transport by the Sec complex"/>
    <property type="evidence" value="ECO:0007669"/>
    <property type="project" value="TreeGrafter"/>
</dbReference>
<organism evidence="15 16">
    <name type="scientific">Aporhodopirellula rubra</name>
    <dbReference type="NCBI Taxonomy" id="980271"/>
    <lineage>
        <taxon>Bacteria</taxon>
        <taxon>Pseudomonadati</taxon>
        <taxon>Planctomycetota</taxon>
        <taxon>Planctomycetia</taxon>
        <taxon>Pirellulales</taxon>
        <taxon>Pirellulaceae</taxon>
        <taxon>Aporhodopirellula</taxon>
    </lineage>
</organism>
<dbReference type="GO" id="GO:0006605">
    <property type="term" value="P:protein targeting"/>
    <property type="evidence" value="ECO:0007669"/>
    <property type="project" value="UniProtKB-UniRule"/>
</dbReference>
<feature type="compositionally biased region" description="Low complexity" evidence="11">
    <location>
        <begin position="1"/>
        <end position="19"/>
    </location>
</feature>
<dbReference type="EMBL" id="JACHXU010000023">
    <property type="protein sequence ID" value="MBB3209365.1"/>
    <property type="molecule type" value="Genomic_DNA"/>
</dbReference>
<dbReference type="PRINTS" id="PR00906">
    <property type="entry name" value="SECA"/>
</dbReference>
<dbReference type="InterPro" id="IPR011115">
    <property type="entry name" value="SecA_DEAD"/>
</dbReference>
<dbReference type="PROSITE" id="PS51194">
    <property type="entry name" value="HELICASE_CTER"/>
    <property type="match status" value="1"/>
</dbReference>
<evidence type="ECO:0000259" key="12">
    <source>
        <dbReference type="PROSITE" id="PS51192"/>
    </source>
</evidence>
<keyword evidence="5 10" id="KW-0067">ATP-binding</keyword>
<dbReference type="Pfam" id="PF21090">
    <property type="entry name" value="P-loop_SecA"/>
    <property type="match status" value="1"/>
</dbReference>
<dbReference type="SUPFAM" id="SSF52540">
    <property type="entry name" value="P-loop containing nucleoside triphosphate hydrolases"/>
    <property type="match status" value="2"/>
</dbReference>
<evidence type="ECO:0000256" key="2">
    <source>
        <dbReference type="ARBA" id="ARBA00022475"/>
    </source>
</evidence>
<dbReference type="InterPro" id="IPR036670">
    <property type="entry name" value="SecA_X-link_sf"/>
</dbReference>
<comment type="function">
    <text evidence="10">Part of the Sec protein translocase complex. Interacts with the SecYEG preprotein conducting channel. Has a central role in coupling the hydrolysis of ATP to the transfer of proteins into and across the cell membrane, serving as an ATP-driven molecular motor driving the stepwise translocation of polypeptide chains across the membrane.</text>
</comment>
<dbReference type="AlphaFoldDB" id="A0A7W5H8S1"/>
<evidence type="ECO:0000256" key="3">
    <source>
        <dbReference type="ARBA" id="ARBA00022490"/>
    </source>
</evidence>
<keyword evidence="3 10" id="KW-0963">Cytoplasm</keyword>
<feature type="compositionally biased region" description="Polar residues" evidence="11">
    <location>
        <begin position="61"/>
        <end position="73"/>
    </location>
</feature>
<feature type="binding site" evidence="10">
    <location>
        <position position="183"/>
    </location>
    <ligand>
        <name>ATP</name>
        <dbReference type="ChEBI" id="CHEBI:30616"/>
    </ligand>
</feature>
<keyword evidence="16" id="KW-1185">Reference proteome</keyword>
<keyword evidence="7 10" id="KW-1278">Translocase</keyword>
<dbReference type="Proteomes" id="UP000536179">
    <property type="component" value="Unassembled WGS sequence"/>
</dbReference>
<dbReference type="PANTHER" id="PTHR30612:SF0">
    <property type="entry name" value="CHLOROPLAST PROTEIN-TRANSPORTING ATPASE"/>
    <property type="match status" value="1"/>
</dbReference>
<feature type="region of interest" description="Disordered" evidence="11">
    <location>
        <begin position="1"/>
        <end position="105"/>
    </location>
</feature>
<dbReference type="PROSITE" id="PS51196">
    <property type="entry name" value="SECA_MOTOR_DEAD"/>
    <property type="match status" value="1"/>
</dbReference>
<proteinExistence type="inferred from homology"/>
<comment type="subcellular location">
    <subcellularLocation>
        <location evidence="10">Cell membrane</location>
        <topology evidence="10">Peripheral membrane protein</topology>
        <orientation evidence="10">Cytoplasmic side</orientation>
    </subcellularLocation>
    <subcellularLocation>
        <location evidence="10">Cytoplasm</location>
    </subcellularLocation>
    <text evidence="10">Distribution is 50-50.</text>
</comment>
<dbReference type="PANTHER" id="PTHR30612">
    <property type="entry name" value="SECA INNER MEMBRANE COMPONENT OF SEC PROTEIN SECRETION SYSTEM"/>
    <property type="match status" value="1"/>
</dbReference>
<evidence type="ECO:0000256" key="9">
    <source>
        <dbReference type="ARBA" id="ARBA00023136"/>
    </source>
</evidence>
<feature type="binding site" evidence="10">
    <location>
        <position position="621"/>
    </location>
    <ligand>
        <name>ATP</name>
        <dbReference type="ChEBI" id="CHEBI:30616"/>
    </ligand>
</feature>
<feature type="binding site" evidence="10">
    <location>
        <begin position="201"/>
        <end position="205"/>
    </location>
    <ligand>
        <name>ATP</name>
        <dbReference type="ChEBI" id="CHEBI:30616"/>
    </ligand>
</feature>
<dbReference type="FunFam" id="3.40.50.300:FF:000429">
    <property type="entry name" value="Preprotein translocase subunit SecA"/>
    <property type="match status" value="1"/>
</dbReference>
<comment type="caution">
    <text evidence="15">The sequence shown here is derived from an EMBL/GenBank/DDBJ whole genome shotgun (WGS) entry which is preliminary data.</text>
</comment>
<dbReference type="InterPro" id="IPR000185">
    <property type="entry name" value="SecA"/>
</dbReference>
<dbReference type="InterPro" id="IPR014001">
    <property type="entry name" value="Helicase_ATP-bd"/>
</dbReference>
<evidence type="ECO:0000256" key="4">
    <source>
        <dbReference type="ARBA" id="ARBA00022741"/>
    </source>
</evidence>
<dbReference type="GO" id="GO:0065002">
    <property type="term" value="P:intracellular protein transmembrane transport"/>
    <property type="evidence" value="ECO:0007669"/>
    <property type="project" value="UniProtKB-UniRule"/>
</dbReference>
<gene>
    <name evidence="10" type="primary">secA</name>
    <name evidence="15" type="ORF">FHS27_005205</name>
</gene>
<evidence type="ECO:0000256" key="7">
    <source>
        <dbReference type="ARBA" id="ARBA00022967"/>
    </source>
</evidence>